<dbReference type="PANTHER" id="PTHR41775:SF1">
    <property type="entry name" value="PEPTIDASE M6-LIKE DOMAIN-CONTAINING PROTEIN"/>
    <property type="match status" value="1"/>
</dbReference>
<dbReference type="InterPro" id="IPR036366">
    <property type="entry name" value="PGBDSf"/>
</dbReference>
<sequence>MSIILAEYSDFPPLSNTHPTDYYFKLTTGGPTSPPFSTRDPVNPASLFEYFLENSNNRFVLGPALLGNVQLGPTPSNDISAEQQFADVLRLFYDESKVNVLVGGDINEDGQVGPDEQCVLIVRNITGAWPLNRVNNPVTFALQPRDETLVTRCAGVGPTTPFYQIAHEMSHSLGTVDLYDSGVLPPNANNMLLTLMGAYSFTSDDQGTVHLDIWHKLALGWAEPRIFDLSVHGETHVDTTADGAVLLWHPTREAREYFLIERRGPALPGRKYDASFPDDGVLIWRVQGGMPTHLGAPYLTPGGPGVWHVGQKTPLLIWNDGDLTRVQISVTEADDGKLHVAWHSPVTLRKDAVGPFGPFVKQLQRSLNDLVPGDPIAIDGVFGPITESRVREFQRRAGITDDGVVEMQTWGAITKLAPRPGDAGTPTLRKGSQGVAVMRLQQLLSERTPDLAPIAVDGDFGPITDGRVREFQRRTKITVDGLVGPQTWGSLFHDPALQQGSQGPAVMRLQRLLNERTPDLAPIAVDGDFGPITDGRVREFQRRTNITVDGLVGPQTWEALTRQDSTL</sequence>
<feature type="domain" description="Peptidoglycan binding-like" evidence="1">
    <location>
        <begin position="502"/>
        <end position="560"/>
    </location>
</feature>
<dbReference type="PANTHER" id="PTHR41775">
    <property type="entry name" value="SECRETED PROTEIN-RELATED"/>
    <property type="match status" value="1"/>
</dbReference>
<dbReference type="AlphaFoldDB" id="A0A7H8TFA1"/>
<evidence type="ECO:0000259" key="1">
    <source>
        <dbReference type="Pfam" id="PF01471"/>
    </source>
</evidence>
<evidence type="ECO:0000313" key="2">
    <source>
        <dbReference type="EMBL" id="QKZ21718.1"/>
    </source>
</evidence>
<dbReference type="Proteomes" id="UP000509418">
    <property type="component" value="Chromosome"/>
</dbReference>
<evidence type="ECO:0000313" key="3">
    <source>
        <dbReference type="Proteomes" id="UP000509418"/>
    </source>
</evidence>
<gene>
    <name evidence="2" type="ORF">HUT05_32890</name>
</gene>
<protein>
    <submittedName>
        <fullName evidence="2">Peptidoglycan-binding protein</fullName>
    </submittedName>
</protein>
<dbReference type="EMBL" id="CP056041">
    <property type="protein sequence ID" value="QKZ21718.1"/>
    <property type="molecule type" value="Genomic_DNA"/>
</dbReference>
<dbReference type="InterPro" id="IPR002477">
    <property type="entry name" value="Peptidoglycan-bd-like"/>
</dbReference>
<proteinExistence type="predicted"/>
<accession>A0A7H8TFA1</accession>
<feature type="domain" description="Peptidoglycan binding-like" evidence="1">
    <location>
        <begin position="434"/>
        <end position="491"/>
    </location>
</feature>
<organism evidence="2 3">
    <name type="scientific">Streptomyces chartreusis</name>
    <dbReference type="NCBI Taxonomy" id="1969"/>
    <lineage>
        <taxon>Bacteria</taxon>
        <taxon>Bacillati</taxon>
        <taxon>Actinomycetota</taxon>
        <taxon>Actinomycetes</taxon>
        <taxon>Kitasatosporales</taxon>
        <taxon>Streptomycetaceae</taxon>
        <taxon>Streptomyces</taxon>
    </lineage>
</organism>
<feature type="domain" description="Peptidoglycan binding-like" evidence="1">
    <location>
        <begin position="357"/>
        <end position="413"/>
    </location>
</feature>
<name>A0A7H8TFA1_STRCX</name>
<dbReference type="InterPro" id="IPR036365">
    <property type="entry name" value="PGBD-like_sf"/>
</dbReference>
<keyword evidence="3" id="KW-1185">Reference proteome</keyword>
<dbReference type="SUPFAM" id="SSF47090">
    <property type="entry name" value="PGBD-like"/>
    <property type="match status" value="3"/>
</dbReference>
<dbReference type="RefSeq" id="WP_176577212.1">
    <property type="nucleotide sequence ID" value="NZ_CBDRGH010000002.1"/>
</dbReference>
<dbReference type="Gene3D" id="1.10.101.10">
    <property type="entry name" value="PGBD-like superfamily/PGBD"/>
    <property type="match status" value="3"/>
</dbReference>
<reference evidence="2 3" key="1">
    <citation type="submission" date="2020-06" db="EMBL/GenBank/DDBJ databases">
        <title>Genome mining for natural products.</title>
        <authorList>
            <person name="Zhang B."/>
            <person name="Shi J."/>
            <person name="Ge H."/>
        </authorList>
    </citation>
    <scope>NUCLEOTIDE SEQUENCE [LARGE SCALE GENOMIC DNA]</scope>
    <source>
        <strain evidence="2 3">NA02069</strain>
    </source>
</reference>
<dbReference type="Pfam" id="PF01471">
    <property type="entry name" value="PG_binding_1"/>
    <property type="match status" value="3"/>
</dbReference>